<comment type="caution">
    <text evidence="2">The sequence shown here is derived from an EMBL/GenBank/DDBJ whole genome shotgun (WGS) entry which is preliminary data.</text>
</comment>
<feature type="domain" description="Baseplate J-like central" evidence="1">
    <location>
        <begin position="865"/>
        <end position="930"/>
    </location>
</feature>
<evidence type="ECO:0000313" key="3">
    <source>
        <dbReference type="Proteomes" id="UP000533598"/>
    </source>
</evidence>
<dbReference type="Pfam" id="PF26078">
    <property type="entry name" value="Baseplate_J_M"/>
    <property type="match status" value="1"/>
</dbReference>
<protein>
    <submittedName>
        <fullName evidence="2">Putative phage baseplate assembly protein</fullName>
    </submittedName>
</protein>
<dbReference type="InterPro" id="IPR011749">
    <property type="entry name" value="CHP02243"/>
</dbReference>
<reference evidence="2 3" key="1">
    <citation type="submission" date="2020-08" db="EMBL/GenBank/DDBJ databases">
        <title>Sequencing the genomes of 1000 actinobacteria strains.</title>
        <authorList>
            <person name="Klenk H.-P."/>
        </authorList>
    </citation>
    <scope>NUCLEOTIDE SEQUENCE [LARGE SCALE GENOMIC DNA]</scope>
    <source>
        <strain evidence="2 3">DSM 44230</strain>
    </source>
</reference>
<dbReference type="Proteomes" id="UP000533598">
    <property type="component" value="Unassembled WGS sequence"/>
</dbReference>
<proteinExistence type="predicted"/>
<sequence length="1056" mass="114746">MTAEQQCRVDGRRRRIRTQRWNGIDGVEVADDGRTLTVTFLGKAPKDLARNNFRIDGGRRITGLRVVEVRLEAQADPELDDRVHLSLDRPGDASTYTLHLVRPNAYGRPGVEPYPGFDPRYASASFDFRRTCPSDVDCRQEPCPPSAAGPAPEINYLARDYDTLRRLLLDRMTLTVPTWLERHVPDLGVTLVELLAYAGDQLGYRQDAVATEAYLDTARRRTSVRRHARLVDYAMHDGCNARAWVALETARTHTLEAGDYRFVSIDLSHLPPGERPEISTVLSDEELETLPPGAVVEVFEPVRRCPLTVRPEHNLIRFWTWGDAECCLPLGATAATLRDAWQGGETARTRQRALHLKPGDVIIIEEVRGPVTGAAADADPTHRQAVRLTSVTPGCDDLYDQPVLEVTWSAEDALTFSVCLSAVGGPDCCLLTDLSVVRGNVLLVDHGRSLTFCGAGPEEVLVPPGPVDPPSCAPPEFGCPDRAAADPTIGHLQSLISQTAEHEPLDPDDVRRLNAVFGAAAVARAGLGISLSRDSTEHEVVRPEVIADQHTALRTLLAQVTYPPLPRPFRPILRNTPVTQRVVFPLPRIVATAQAERLREIPGRVHDWLTALWRDARDGTPPDRRELAALAVLFTEKLLAQLDIGERPEPALRELLARQEELLKPKLDRLRVLSGRAAAGVVLDDGIAWEIRQSWGREHAEGLHPGSQALAGSARSALRTDPRSALPAVLVTEQAEDQGDPPGPQWTPRRELLASGPRDRHFVGELTEDNPARLQLRFGDGKRGLAPRPGSTVEIAYRVGTGVAGNVGAEAITHLALCCGAMTDGVTRVRNPLAAVGGVEPEPIDEVRQLAPLAPRRSLVRAVTAADYARLAGEVPGVQRAAAQLRWNGSGKEAHVAVDPLGAGVPSPALLAAVAAALEPARRIGHRLFVNPAALVPLDIELFVCVDHGYQRGHVLAALRAAFGTRRLPDGALGFFHPDALSFGEPVRVSRLVARAAAIPGVVTAQVRRLRRRFGQDNGELAAGLLPLGPLEIGQLDNDPDRPENGRLTFVLGGAR</sequence>
<dbReference type="RefSeq" id="WP_312989276.1">
    <property type="nucleotide sequence ID" value="NZ_BAAAUI010000061.1"/>
</dbReference>
<organism evidence="2 3">
    <name type="scientific">Crossiella cryophila</name>
    <dbReference type="NCBI Taxonomy" id="43355"/>
    <lineage>
        <taxon>Bacteria</taxon>
        <taxon>Bacillati</taxon>
        <taxon>Actinomycetota</taxon>
        <taxon>Actinomycetes</taxon>
        <taxon>Pseudonocardiales</taxon>
        <taxon>Pseudonocardiaceae</taxon>
        <taxon>Crossiella</taxon>
    </lineage>
</organism>
<dbReference type="InterPro" id="IPR058531">
    <property type="entry name" value="Baseplate_J_M"/>
</dbReference>
<keyword evidence="3" id="KW-1185">Reference proteome</keyword>
<dbReference type="NCBIfam" id="TIGR02243">
    <property type="entry name" value="putative baseplate assembly protein"/>
    <property type="match status" value="1"/>
</dbReference>
<evidence type="ECO:0000259" key="1">
    <source>
        <dbReference type="Pfam" id="PF26078"/>
    </source>
</evidence>
<dbReference type="AlphaFoldDB" id="A0A7W7CIZ2"/>
<gene>
    <name evidence="2" type="ORF">HNR67_008196</name>
</gene>
<accession>A0A7W7CIZ2</accession>
<evidence type="ECO:0000313" key="2">
    <source>
        <dbReference type="EMBL" id="MBB4682078.1"/>
    </source>
</evidence>
<dbReference type="EMBL" id="JACHMH010000001">
    <property type="protein sequence ID" value="MBB4682078.1"/>
    <property type="molecule type" value="Genomic_DNA"/>
</dbReference>
<name>A0A7W7CIZ2_9PSEU</name>